<name>A0AAN9SJG4_PSOTE</name>
<reference evidence="1 2" key="1">
    <citation type="submission" date="2024-01" db="EMBL/GenBank/DDBJ databases">
        <title>The genomes of 5 underutilized Papilionoideae crops provide insights into root nodulation and disease resistanc.</title>
        <authorList>
            <person name="Jiang F."/>
        </authorList>
    </citation>
    <scope>NUCLEOTIDE SEQUENCE [LARGE SCALE GENOMIC DNA]</scope>
    <source>
        <strain evidence="1">DUOXIRENSHENG_FW03</strain>
        <tissue evidence="1">Leaves</tissue>
    </source>
</reference>
<sequence>MFSNNTTCLFGNSIVSQIVFSFVHMLFSDCGCNVQIQYSLSCLELVVGHILESQNIGHPSIGSLLHQSVGVSDGVPNHQCEVRTLDRVTRDELNLDIRVVIDALPFALKHSSVIPNFCTS</sequence>
<dbReference type="EMBL" id="JAYMYS010000004">
    <property type="protein sequence ID" value="KAK7396664.1"/>
    <property type="molecule type" value="Genomic_DNA"/>
</dbReference>
<keyword evidence="2" id="KW-1185">Reference proteome</keyword>
<evidence type="ECO:0000313" key="1">
    <source>
        <dbReference type="EMBL" id="KAK7396664.1"/>
    </source>
</evidence>
<evidence type="ECO:0000313" key="2">
    <source>
        <dbReference type="Proteomes" id="UP001386955"/>
    </source>
</evidence>
<comment type="caution">
    <text evidence="1">The sequence shown here is derived from an EMBL/GenBank/DDBJ whole genome shotgun (WGS) entry which is preliminary data.</text>
</comment>
<organism evidence="1 2">
    <name type="scientific">Psophocarpus tetragonolobus</name>
    <name type="common">Winged bean</name>
    <name type="synonym">Dolichos tetragonolobus</name>
    <dbReference type="NCBI Taxonomy" id="3891"/>
    <lineage>
        <taxon>Eukaryota</taxon>
        <taxon>Viridiplantae</taxon>
        <taxon>Streptophyta</taxon>
        <taxon>Embryophyta</taxon>
        <taxon>Tracheophyta</taxon>
        <taxon>Spermatophyta</taxon>
        <taxon>Magnoliopsida</taxon>
        <taxon>eudicotyledons</taxon>
        <taxon>Gunneridae</taxon>
        <taxon>Pentapetalae</taxon>
        <taxon>rosids</taxon>
        <taxon>fabids</taxon>
        <taxon>Fabales</taxon>
        <taxon>Fabaceae</taxon>
        <taxon>Papilionoideae</taxon>
        <taxon>50 kb inversion clade</taxon>
        <taxon>NPAAA clade</taxon>
        <taxon>indigoferoid/millettioid clade</taxon>
        <taxon>Phaseoleae</taxon>
        <taxon>Psophocarpus</taxon>
    </lineage>
</organism>
<accession>A0AAN9SJG4</accession>
<proteinExistence type="predicted"/>
<dbReference type="AlphaFoldDB" id="A0AAN9SJG4"/>
<dbReference type="Proteomes" id="UP001386955">
    <property type="component" value="Unassembled WGS sequence"/>
</dbReference>
<protein>
    <submittedName>
        <fullName evidence="1">Uncharacterized protein</fullName>
    </submittedName>
</protein>
<gene>
    <name evidence="1" type="ORF">VNO78_17820</name>
</gene>